<keyword evidence="1" id="KW-0808">Transferase</keyword>
<accession>A0A2U1MR97</accession>
<dbReference type="Proteomes" id="UP000245207">
    <property type="component" value="Unassembled WGS sequence"/>
</dbReference>
<proteinExistence type="predicted"/>
<evidence type="ECO:0000313" key="1">
    <source>
        <dbReference type="EMBL" id="PWA63762.1"/>
    </source>
</evidence>
<dbReference type="EMBL" id="PKPP01004571">
    <property type="protein sequence ID" value="PWA63762.1"/>
    <property type="molecule type" value="Genomic_DNA"/>
</dbReference>
<dbReference type="AlphaFoldDB" id="A0A2U1MR97"/>
<protein>
    <submittedName>
        <fullName evidence="1">RNA-directed DNA polymerase, eukaryota, Reverse transcriptase zinc-binding domain protein</fullName>
    </submittedName>
</protein>
<keyword evidence="2" id="KW-1185">Reference proteome</keyword>
<name>A0A2U1MR97_ARTAN</name>
<organism evidence="1 2">
    <name type="scientific">Artemisia annua</name>
    <name type="common">Sweet wormwood</name>
    <dbReference type="NCBI Taxonomy" id="35608"/>
    <lineage>
        <taxon>Eukaryota</taxon>
        <taxon>Viridiplantae</taxon>
        <taxon>Streptophyta</taxon>
        <taxon>Embryophyta</taxon>
        <taxon>Tracheophyta</taxon>
        <taxon>Spermatophyta</taxon>
        <taxon>Magnoliopsida</taxon>
        <taxon>eudicotyledons</taxon>
        <taxon>Gunneridae</taxon>
        <taxon>Pentapetalae</taxon>
        <taxon>asterids</taxon>
        <taxon>campanulids</taxon>
        <taxon>Asterales</taxon>
        <taxon>Asteraceae</taxon>
        <taxon>Asteroideae</taxon>
        <taxon>Anthemideae</taxon>
        <taxon>Artemisiinae</taxon>
        <taxon>Artemisia</taxon>
    </lineage>
</organism>
<keyword evidence="1" id="KW-0695">RNA-directed DNA polymerase</keyword>
<gene>
    <name evidence="1" type="ORF">CTI12_AA350400</name>
</gene>
<sequence length="95" mass="11061">MSWGWRKILQLRPTIQEFIWYKIGDGAATSLWFDRWCDLGPLSNSITSRDIFRAGLNIKSKVKDIIHNGAWIWPPDLLVKYPSLVRVMFPLLKSS</sequence>
<dbReference type="OrthoDB" id="1748554at2759"/>
<reference evidence="1 2" key="1">
    <citation type="journal article" date="2018" name="Mol. Plant">
        <title>The genome of Artemisia annua provides insight into the evolution of Asteraceae family and artemisinin biosynthesis.</title>
        <authorList>
            <person name="Shen Q."/>
            <person name="Zhang L."/>
            <person name="Liao Z."/>
            <person name="Wang S."/>
            <person name="Yan T."/>
            <person name="Shi P."/>
            <person name="Liu M."/>
            <person name="Fu X."/>
            <person name="Pan Q."/>
            <person name="Wang Y."/>
            <person name="Lv Z."/>
            <person name="Lu X."/>
            <person name="Zhang F."/>
            <person name="Jiang W."/>
            <person name="Ma Y."/>
            <person name="Chen M."/>
            <person name="Hao X."/>
            <person name="Li L."/>
            <person name="Tang Y."/>
            <person name="Lv G."/>
            <person name="Zhou Y."/>
            <person name="Sun X."/>
            <person name="Brodelius P.E."/>
            <person name="Rose J.K.C."/>
            <person name="Tang K."/>
        </authorList>
    </citation>
    <scope>NUCLEOTIDE SEQUENCE [LARGE SCALE GENOMIC DNA]</scope>
    <source>
        <strain evidence="2">cv. Huhao1</strain>
        <tissue evidence="1">Leaf</tissue>
    </source>
</reference>
<dbReference type="GO" id="GO:0003964">
    <property type="term" value="F:RNA-directed DNA polymerase activity"/>
    <property type="evidence" value="ECO:0007669"/>
    <property type="project" value="UniProtKB-KW"/>
</dbReference>
<keyword evidence="1" id="KW-0548">Nucleotidyltransferase</keyword>
<evidence type="ECO:0000313" key="2">
    <source>
        <dbReference type="Proteomes" id="UP000245207"/>
    </source>
</evidence>
<comment type="caution">
    <text evidence="1">The sequence shown here is derived from an EMBL/GenBank/DDBJ whole genome shotgun (WGS) entry which is preliminary data.</text>
</comment>